<evidence type="ECO:0000313" key="1">
    <source>
        <dbReference type="EMBL" id="MBP2436908.1"/>
    </source>
</evidence>
<keyword evidence="2" id="KW-1185">Reference proteome</keyword>
<gene>
    <name evidence="1" type="ORF">JOF34_001494</name>
</gene>
<organism evidence="1 2">
    <name type="scientific">Microbacterium amylolyticum</name>
    <dbReference type="NCBI Taxonomy" id="936337"/>
    <lineage>
        <taxon>Bacteria</taxon>
        <taxon>Bacillati</taxon>
        <taxon>Actinomycetota</taxon>
        <taxon>Actinomycetes</taxon>
        <taxon>Micrococcales</taxon>
        <taxon>Microbacteriaceae</taxon>
        <taxon>Microbacterium</taxon>
    </lineage>
</organism>
<protein>
    <submittedName>
        <fullName evidence="1">Uncharacterized protein</fullName>
    </submittedName>
</protein>
<reference evidence="1 2" key="1">
    <citation type="submission" date="2021-03" db="EMBL/GenBank/DDBJ databases">
        <title>Sequencing the genomes of 1000 actinobacteria strains.</title>
        <authorList>
            <person name="Klenk H.-P."/>
        </authorList>
    </citation>
    <scope>NUCLEOTIDE SEQUENCE [LARGE SCALE GENOMIC DNA]</scope>
    <source>
        <strain evidence="1 2">DSM 24221</strain>
    </source>
</reference>
<sequence>MARKKRGGTVVTALGIALLTVGAVVLGATLLMPEQTERIYGQAKTQVNQVVDDVREQVLEEYPTVRLGVEGGMAELDSCDGTFTIMTSYEREGVPTTAAAHNNCGGDVLLPWDEGQRINIDGLDGVYEIVDIRYTSKIWSSTDDLVGLQGDIALQSCFYGEDRMKFIGLERVEDA</sequence>
<accession>A0ABS4ZIM9</accession>
<comment type="caution">
    <text evidence="1">The sequence shown here is derived from an EMBL/GenBank/DDBJ whole genome shotgun (WGS) entry which is preliminary data.</text>
</comment>
<dbReference type="EMBL" id="JAGIOL010000001">
    <property type="protein sequence ID" value="MBP2436908.1"/>
    <property type="molecule type" value="Genomic_DNA"/>
</dbReference>
<dbReference type="Proteomes" id="UP001519362">
    <property type="component" value="Unassembled WGS sequence"/>
</dbReference>
<proteinExistence type="predicted"/>
<evidence type="ECO:0000313" key="2">
    <source>
        <dbReference type="Proteomes" id="UP001519362"/>
    </source>
</evidence>
<dbReference type="RefSeq" id="WP_165135231.1">
    <property type="nucleotide sequence ID" value="NZ_CP049253.1"/>
</dbReference>
<name>A0ABS4ZIM9_9MICO</name>